<dbReference type="GO" id="GO:0004842">
    <property type="term" value="F:ubiquitin-protein transferase activity"/>
    <property type="evidence" value="ECO:0007669"/>
    <property type="project" value="TreeGrafter"/>
</dbReference>
<dbReference type="EMBL" id="JBGBPQ010000002">
    <property type="protein sequence ID" value="KAL1528606.1"/>
    <property type="molecule type" value="Genomic_DNA"/>
</dbReference>
<evidence type="ECO:0000313" key="5">
    <source>
        <dbReference type="Proteomes" id="UP001515480"/>
    </source>
</evidence>
<evidence type="ECO:0000313" key="4">
    <source>
        <dbReference type="EMBL" id="KAL1528606.1"/>
    </source>
</evidence>
<dbReference type="Gene3D" id="1.25.40.20">
    <property type="entry name" value="Ankyrin repeat-containing domain"/>
    <property type="match status" value="1"/>
</dbReference>
<evidence type="ECO:0000256" key="2">
    <source>
        <dbReference type="ARBA" id="ARBA00023043"/>
    </source>
</evidence>
<organism evidence="4 5">
    <name type="scientific">Prymnesium parvum</name>
    <name type="common">Toxic golden alga</name>
    <dbReference type="NCBI Taxonomy" id="97485"/>
    <lineage>
        <taxon>Eukaryota</taxon>
        <taxon>Haptista</taxon>
        <taxon>Haptophyta</taxon>
        <taxon>Prymnesiophyceae</taxon>
        <taxon>Prymnesiales</taxon>
        <taxon>Prymnesiaceae</taxon>
        <taxon>Prymnesium</taxon>
    </lineage>
</organism>
<feature type="repeat" description="ANK" evidence="3">
    <location>
        <begin position="33"/>
        <end position="65"/>
    </location>
</feature>
<dbReference type="GO" id="GO:0085020">
    <property type="term" value="P:protein K6-linked ubiquitination"/>
    <property type="evidence" value="ECO:0007669"/>
    <property type="project" value="TreeGrafter"/>
</dbReference>
<feature type="repeat" description="ANK" evidence="3">
    <location>
        <begin position="66"/>
        <end position="98"/>
    </location>
</feature>
<dbReference type="PROSITE" id="PS50297">
    <property type="entry name" value="ANK_REP_REGION"/>
    <property type="match status" value="3"/>
</dbReference>
<keyword evidence="5" id="KW-1185">Reference proteome</keyword>
<dbReference type="InterPro" id="IPR002110">
    <property type="entry name" value="Ankyrin_rpt"/>
</dbReference>
<reference evidence="4 5" key="1">
    <citation type="journal article" date="2024" name="Science">
        <title>Giant polyketide synthase enzymes in the biosynthesis of giant marine polyether toxins.</title>
        <authorList>
            <person name="Fallon T.R."/>
            <person name="Shende V.V."/>
            <person name="Wierzbicki I.H."/>
            <person name="Pendleton A.L."/>
            <person name="Watervoot N.F."/>
            <person name="Auber R.P."/>
            <person name="Gonzalez D.J."/>
            <person name="Wisecaver J.H."/>
            <person name="Moore B.S."/>
        </authorList>
    </citation>
    <scope>NUCLEOTIDE SEQUENCE [LARGE SCALE GENOMIC DNA]</scope>
    <source>
        <strain evidence="4 5">12B1</strain>
    </source>
</reference>
<name>A0AB34K314_PRYPA</name>
<proteinExistence type="predicted"/>
<comment type="caution">
    <text evidence="4">The sequence shown here is derived from an EMBL/GenBank/DDBJ whole genome shotgun (WGS) entry which is preliminary data.</text>
</comment>
<evidence type="ECO:0000256" key="3">
    <source>
        <dbReference type="PROSITE-ProRule" id="PRU00023"/>
    </source>
</evidence>
<dbReference type="AlphaFoldDB" id="A0AB34K314"/>
<dbReference type="Proteomes" id="UP001515480">
    <property type="component" value="Unassembled WGS sequence"/>
</dbReference>
<dbReference type="SMART" id="SM00248">
    <property type="entry name" value="ANK"/>
    <property type="match status" value="3"/>
</dbReference>
<dbReference type="Pfam" id="PF12796">
    <property type="entry name" value="Ank_2"/>
    <property type="match status" value="2"/>
</dbReference>
<gene>
    <name evidence="4" type="ORF">AB1Y20_009944</name>
</gene>
<accession>A0AB34K314</accession>
<evidence type="ECO:0000256" key="1">
    <source>
        <dbReference type="ARBA" id="ARBA00022737"/>
    </source>
</evidence>
<dbReference type="InterPro" id="IPR036770">
    <property type="entry name" value="Ankyrin_rpt-contain_sf"/>
</dbReference>
<keyword evidence="1" id="KW-0677">Repeat</keyword>
<protein>
    <submittedName>
        <fullName evidence="4">Uncharacterized protein</fullName>
    </submittedName>
</protein>
<dbReference type="PANTHER" id="PTHR24171:SF8">
    <property type="entry name" value="BRCA1-ASSOCIATED RING DOMAIN PROTEIN 1"/>
    <property type="match status" value="1"/>
</dbReference>
<sequence length="205" mass="22048">MSAAHDAARSGDVRMLEEALDHDERAVRLRDKLQRTPLHLAAWAGHAALVAVLISRGADVHAEAVDGIRAIHFAAQNGHDEAVKELLKARSKVNVRDTKKLNTPLHFAASKGHASTVAYLLKKNADATSFNRARKTPVDVASTDEVRQVFLALAGSSNGDLGADTDCVPEDATRQPARTEDDAQIAECMPTVMDSQASKKQKVAL</sequence>
<keyword evidence="2 3" id="KW-0040">ANK repeat</keyword>
<dbReference type="PROSITE" id="PS50088">
    <property type="entry name" value="ANK_REPEAT"/>
    <property type="match status" value="3"/>
</dbReference>
<dbReference type="PANTHER" id="PTHR24171">
    <property type="entry name" value="ANKYRIN REPEAT DOMAIN-CONTAINING PROTEIN 39-RELATED"/>
    <property type="match status" value="1"/>
</dbReference>
<dbReference type="SUPFAM" id="SSF48403">
    <property type="entry name" value="Ankyrin repeat"/>
    <property type="match status" value="1"/>
</dbReference>
<feature type="repeat" description="ANK" evidence="3">
    <location>
        <begin position="100"/>
        <end position="132"/>
    </location>
</feature>